<protein>
    <submittedName>
        <fullName evidence="1">Uncharacterized protein</fullName>
    </submittedName>
</protein>
<organism evidence="1 2">
    <name type="scientific">Trifolium medium</name>
    <dbReference type="NCBI Taxonomy" id="97028"/>
    <lineage>
        <taxon>Eukaryota</taxon>
        <taxon>Viridiplantae</taxon>
        <taxon>Streptophyta</taxon>
        <taxon>Embryophyta</taxon>
        <taxon>Tracheophyta</taxon>
        <taxon>Spermatophyta</taxon>
        <taxon>Magnoliopsida</taxon>
        <taxon>eudicotyledons</taxon>
        <taxon>Gunneridae</taxon>
        <taxon>Pentapetalae</taxon>
        <taxon>rosids</taxon>
        <taxon>fabids</taxon>
        <taxon>Fabales</taxon>
        <taxon>Fabaceae</taxon>
        <taxon>Papilionoideae</taxon>
        <taxon>50 kb inversion clade</taxon>
        <taxon>NPAAA clade</taxon>
        <taxon>Hologalegina</taxon>
        <taxon>IRL clade</taxon>
        <taxon>Trifolieae</taxon>
        <taxon>Trifolium</taxon>
    </lineage>
</organism>
<sequence>MKQTEIKLLASNSELPCSATYSLAQRASKIHALAQRAIRRSAT</sequence>
<name>A0A392W9A4_9FABA</name>
<dbReference type="Proteomes" id="UP000265520">
    <property type="component" value="Unassembled WGS sequence"/>
</dbReference>
<proteinExistence type="predicted"/>
<accession>A0A392W9A4</accession>
<comment type="caution">
    <text evidence="1">The sequence shown here is derived from an EMBL/GenBank/DDBJ whole genome shotgun (WGS) entry which is preliminary data.</text>
</comment>
<dbReference type="AlphaFoldDB" id="A0A392W9A4"/>
<evidence type="ECO:0000313" key="2">
    <source>
        <dbReference type="Proteomes" id="UP000265520"/>
    </source>
</evidence>
<dbReference type="EMBL" id="LXQA011425787">
    <property type="protein sequence ID" value="MCI96846.1"/>
    <property type="molecule type" value="Genomic_DNA"/>
</dbReference>
<feature type="non-terminal residue" evidence="1">
    <location>
        <position position="43"/>
    </location>
</feature>
<keyword evidence="2" id="KW-1185">Reference proteome</keyword>
<reference evidence="1 2" key="1">
    <citation type="journal article" date="2018" name="Front. Plant Sci.">
        <title>Red Clover (Trifolium pratense) and Zigzag Clover (T. medium) - A Picture of Genomic Similarities and Differences.</title>
        <authorList>
            <person name="Dluhosova J."/>
            <person name="Istvanek J."/>
            <person name="Nedelnik J."/>
            <person name="Repkova J."/>
        </authorList>
    </citation>
    <scope>NUCLEOTIDE SEQUENCE [LARGE SCALE GENOMIC DNA]</scope>
    <source>
        <strain evidence="2">cv. 10/8</strain>
        <tissue evidence="1">Leaf</tissue>
    </source>
</reference>
<evidence type="ECO:0000313" key="1">
    <source>
        <dbReference type="EMBL" id="MCI96846.1"/>
    </source>
</evidence>